<reference evidence="1 2" key="1">
    <citation type="submission" date="2015-11" db="EMBL/GenBank/DDBJ databases">
        <title>Expanding the genomic diversity of Burkholderia species for the development of highly accurate diagnostics.</title>
        <authorList>
            <person name="Sahl J."/>
            <person name="Keim P."/>
            <person name="Wagner D."/>
        </authorList>
    </citation>
    <scope>NUCLEOTIDE SEQUENCE [LARGE SCALE GENOMIC DNA]</scope>
    <source>
        <strain evidence="1 2">MSMB2087WGS</strain>
    </source>
</reference>
<proteinExistence type="predicted"/>
<dbReference type="Proteomes" id="UP000060630">
    <property type="component" value="Unassembled WGS sequence"/>
</dbReference>
<dbReference type="RefSeq" id="WP_060192659.1">
    <property type="nucleotide sequence ID" value="NZ_LPHD01000049.1"/>
</dbReference>
<dbReference type="EMBL" id="LPHD01000049">
    <property type="protein sequence ID" value="KWA84261.1"/>
    <property type="molecule type" value="Genomic_DNA"/>
</dbReference>
<organism evidence="1 2">
    <name type="scientific">Burkholderia ubonensis</name>
    <dbReference type="NCBI Taxonomy" id="101571"/>
    <lineage>
        <taxon>Bacteria</taxon>
        <taxon>Pseudomonadati</taxon>
        <taxon>Pseudomonadota</taxon>
        <taxon>Betaproteobacteria</taxon>
        <taxon>Burkholderiales</taxon>
        <taxon>Burkholderiaceae</taxon>
        <taxon>Burkholderia</taxon>
        <taxon>Burkholderia cepacia complex</taxon>
    </lineage>
</organism>
<comment type="caution">
    <text evidence="1">The sequence shown here is derived from an EMBL/GenBank/DDBJ whole genome shotgun (WGS) entry which is preliminary data.</text>
</comment>
<name>A0A106QCD8_9BURK</name>
<evidence type="ECO:0000313" key="1">
    <source>
        <dbReference type="EMBL" id="KWA84261.1"/>
    </source>
</evidence>
<dbReference type="AlphaFoldDB" id="A0A106QCD8"/>
<protein>
    <submittedName>
        <fullName evidence="1">Uncharacterized protein</fullName>
    </submittedName>
</protein>
<evidence type="ECO:0000313" key="2">
    <source>
        <dbReference type="Proteomes" id="UP000060630"/>
    </source>
</evidence>
<accession>A0A106QCD8</accession>
<sequence>MQLESPIDAVARAIHHAAFIALPDIHYQKRDLGAMKGWSAELRMEAMRKNTVPLSPAVRRPDVTECQVYAMFAQTWGSTALGFGGIGGAAMTPAYTVVVKGLDGHLAVYWAGRFAYVIPPDTPTLAQAKALQDDLAQHWTVGRQEAVSRYGAIPIASHG</sequence>
<gene>
    <name evidence="1" type="ORF">WL29_23160</name>
</gene>